<feature type="non-terminal residue" evidence="1">
    <location>
        <position position="1"/>
    </location>
</feature>
<protein>
    <submittedName>
        <fullName evidence="1">Uncharacterized protein</fullName>
    </submittedName>
</protein>
<dbReference type="AlphaFoldDB" id="A0A3E2HEB1"/>
<comment type="caution">
    <text evidence="1">The sequence shown here is derived from an EMBL/GenBank/DDBJ whole genome shotgun (WGS) entry which is preliminary data.</text>
</comment>
<evidence type="ECO:0000313" key="1">
    <source>
        <dbReference type="EMBL" id="RFU31431.1"/>
    </source>
</evidence>
<proteinExistence type="predicted"/>
<evidence type="ECO:0000313" key="2">
    <source>
        <dbReference type="Proteomes" id="UP000258309"/>
    </source>
</evidence>
<sequence>MPGPFTTVVQNGNMHFAACSIPQPPLMSEHRIWLEDVVMGNTSKAPQQYQYQDQFPGLGCRFHDLEPLSPSTPVSSVTTRAGSLCSDLGQDTDMVMDRWDETTLDSRYLDEVAMSELGEKLAQKGLTDMLARVTILPPPWSMPLTNFMDFVMEISK</sequence>
<keyword evidence="2" id="KW-1185">Reference proteome</keyword>
<accession>A0A3E2HEB1</accession>
<dbReference type="Proteomes" id="UP000258309">
    <property type="component" value="Unassembled WGS sequence"/>
</dbReference>
<organism evidence="1 2">
    <name type="scientific">Scytalidium lignicola</name>
    <name type="common">Hyphomycete</name>
    <dbReference type="NCBI Taxonomy" id="5539"/>
    <lineage>
        <taxon>Eukaryota</taxon>
        <taxon>Fungi</taxon>
        <taxon>Dikarya</taxon>
        <taxon>Ascomycota</taxon>
        <taxon>Pezizomycotina</taxon>
        <taxon>Leotiomycetes</taxon>
        <taxon>Leotiomycetes incertae sedis</taxon>
        <taxon>Scytalidium</taxon>
    </lineage>
</organism>
<reference evidence="1 2" key="1">
    <citation type="submission" date="2018-05" db="EMBL/GenBank/DDBJ databases">
        <title>Draft genome sequence of Scytalidium lignicola DSM 105466, a ubiquitous saprotrophic fungus.</title>
        <authorList>
            <person name="Buettner E."/>
            <person name="Gebauer A.M."/>
            <person name="Hofrichter M."/>
            <person name="Liers C."/>
            <person name="Kellner H."/>
        </authorList>
    </citation>
    <scope>NUCLEOTIDE SEQUENCE [LARGE SCALE GENOMIC DNA]</scope>
    <source>
        <strain evidence="1 2">DSM 105466</strain>
    </source>
</reference>
<dbReference type="EMBL" id="NCSJ02000076">
    <property type="protein sequence ID" value="RFU31431.1"/>
    <property type="molecule type" value="Genomic_DNA"/>
</dbReference>
<name>A0A3E2HEB1_SCYLI</name>
<feature type="non-terminal residue" evidence="1">
    <location>
        <position position="156"/>
    </location>
</feature>
<gene>
    <name evidence="1" type="ORF">B7463_g4919</name>
</gene>